<evidence type="ECO:0000313" key="5">
    <source>
        <dbReference type="Proteomes" id="UP000694395"/>
    </source>
</evidence>
<evidence type="ECO:0000256" key="1">
    <source>
        <dbReference type="ARBA" id="ARBA00022630"/>
    </source>
</evidence>
<dbReference type="GeneTree" id="ENSGT00940000167133"/>
<reference evidence="4" key="3">
    <citation type="submission" date="2025-09" db="UniProtKB">
        <authorList>
            <consortium name="Ensembl"/>
        </authorList>
    </citation>
    <scope>IDENTIFICATION</scope>
</reference>
<sequence>MDIQRLVPKPILRCLGCVLRVVVLLEGEGPPQSEVLNALEQVFIKDLSVLCSVHLSLDPDLSPTHTCLYKVPQLTMHVRAKTKQFSIQAVTQQNVEKVKGYEYFSKCTDEARSPLYEMYALQLGHYIVLERALFQLSGSWQTLSWTAIPLEPCCVTDQYTVSTGLWRKRATLIQPECCARGGQCFTADHVIVTIPLGFQIENVAAMFKQALPKSKADDRFWSRDWVRIQLVWDAGGDEEVYQHSQSEGGAWRDIWYKICGFDTVARHPTILCSWITGREAQHMESLDEKMLGQVCMRCVSRLSITQTLTCAPIIGCVGERCGHHISSLRYLTFLFNLSPCR</sequence>
<evidence type="ECO:0000313" key="4">
    <source>
        <dbReference type="Ensembl" id="ENSOMYP00000118393.1"/>
    </source>
</evidence>
<keyword evidence="5" id="KW-1185">Reference proteome</keyword>
<dbReference type="Gene3D" id="3.90.660.10">
    <property type="match status" value="1"/>
</dbReference>
<keyword evidence="2" id="KW-0274">FAD</keyword>
<feature type="domain" description="Amine oxidase" evidence="3">
    <location>
        <begin position="181"/>
        <end position="302"/>
    </location>
</feature>
<dbReference type="SUPFAM" id="SSF54373">
    <property type="entry name" value="FAD-linked reductases, C-terminal domain"/>
    <property type="match status" value="1"/>
</dbReference>
<protein>
    <recommendedName>
        <fullName evidence="3">Amine oxidase domain-containing protein</fullName>
    </recommendedName>
</protein>
<dbReference type="Pfam" id="PF01593">
    <property type="entry name" value="Amino_oxidase"/>
    <property type="match status" value="1"/>
</dbReference>
<dbReference type="AlphaFoldDB" id="A0A8K9V078"/>
<reference evidence="4" key="2">
    <citation type="submission" date="2025-08" db="UniProtKB">
        <authorList>
            <consortium name="Ensembl"/>
        </authorList>
    </citation>
    <scope>IDENTIFICATION</scope>
</reference>
<dbReference type="InterPro" id="IPR002937">
    <property type="entry name" value="Amino_oxidase"/>
</dbReference>
<accession>A0A8K9V078</accession>
<proteinExistence type="predicted"/>
<name>A0A8K9V078_ONCMY</name>
<evidence type="ECO:0000256" key="2">
    <source>
        <dbReference type="ARBA" id="ARBA00022827"/>
    </source>
</evidence>
<reference evidence="4" key="1">
    <citation type="submission" date="2020-07" db="EMBL/GenBank/DDBJ databases">
        <title>A long reads based de novo assembly of the rainbow trout Arlee double haploid line genome.</title>
        <authorList>
            <person name="Gao G."/>
            <person name="Palti Y."/>
        </authorList>
    </citation>
    <scope>NUCLEOTIDE SEQUENCE [LARGE SCALE GENOMIC DNA]</scope>
</reference>
<dbReference type="Gene3D" id="3.50.50.60">
    <property type="entry name" value="FAD/NAD(P)-binding domain"/>
    <property type="match status" value="1"/>
</dbReference>
<dbReference type="GO" id="GO:0016491">
    <property type="term" value="F:oxidoreductase activity"/>
    <property type="evidence" value="ECO:0007669"/>
    <property type="project" value="InterPro"/>
</dbReference>
<dbReference type="Proteomes" id="UP000694395">
    <property type="component" value="Chromosome 3"/>
</dbReference>
<dbReference type="Ensembl" id="ENSOMYT00000146051.1">
    <property type="protein sequence ID" value="ENSOMYP00000118393.1"/>
    <property type="gene ID" value="ENSOMYG00000049186.1"/>
</dbReference>
<dbReference type="InterPro" id="IPR036188">
    <property type="entry name" value="FAD/NAD-bd_sf"/>
</dbReference>
<keyword evidence="1" id="KW-0285">Flavoprotein</keyword>
<organism evidence="4 5">
    <name type="scientific">Oncorhynchus mykiss</name>
    <name type="common">Rainbow trout</name>
    <name type="synonym">Salmo gairdneri</name>
    <dbReference type="NCBI Taxonomy" id="8022"/>
    <lineage>
        <taxon>Eukaryota</taxon>
        <taxon>Metazoa</taxon>
        <taxon>Chordata</taxon>
        <taxon>Craniata</taxon>
        <taxon>Vertebrata</taxon>
        <taxon>Euteleostomi</taxon>
        <taxon>Actinopterygii</taxon>
        <taxon>Neopterygii</taxon>
        <taxon>Teleostei</taxon>
        <taxon>Protacanthopterygii</taxon>
        <taxon>Salmoniformes</taxon>
        <taxon>Salmonidae</taxon>
        <taxon>Salmoninae</taxon>
        <taxon>Oncorhynchus</taxon>
    </lineage>
</organism>
<evidence type="ECO:0000259" key="3">
    <source>
        <dbReference type="Pfam" id="PF01593"/>
    </source>
</evidence>